<organism evidence="5 6">
    <name type="scientific">Bifidobacterium oedipodis</name>
    <dbReference type="NCBI Taxonomy" id="2675322"/>
    <lineage>
        <taxon>Bacteria</taxon>
        <taxon>Bacillati</taxon>
        <taxon>Actinomycetota</taxon>
        <taxon>Actinomycetes</taxon>
        <taxon>Bifidobacteriales</taxon>
        <taxon>Bifidobacteriaceae</taxon>
        <taxon>Bifidobacterium</taxon>
    </lineage>
</organism>
<dbReference type="SMART" id="SM00345">
    <property type="entry name" value="HTH_GNTR"/>
    <property type="match status" value="1"/>
</dbReference>
<accession>A0A7Y0HRW6</accession>
<dbReference type="RefSeq" id="WP_205832787.1">
    <property type="nucleotide sequence ID" value="NZ_JAAIII010000005.1"/>
</dbReference>
<reference evidence="5 6" key="1">
    <citation type="submission" date="2020-02" db="EMBL/GenBank/DDBJ databases">
        <title>Characterization of phylogenetic diversity of novel bifidobacterial species isolated in Czech ZOOs.</title>
        <authorList>
            <person name="Lugli G.A."/>
            <person name="Vera N.B."/>
            <person name="Ventura M."/>
        </authorList>
    </citation>
    <scope>NUCLEOTIDE SEQUENCE [LARGE SCALE GENOMIC DNA]</scope>
    <source>
        <strain evidence="5 6">DSM 109957</strain>
    </source>
</reference>
<dbReference type="PANTHER" id="PTHR38445:SF7">
    <property type="entry name" value="GNTR-FAMILY TRANSCRIPTIONAL REGULATOR"/>
    <property type="match status" value="1"/>
</dbReference>
<sequence length="123" mass="12918">MLPISVNTASAAPVFDQIVAQLTGLIRTGELAAGTNLPSIRQLAGELDVAPGTVQRAYGELEHKGMIITSPGKPARVAEREQAPCETLAAVQVLVSTAHKHGISQSEIHGVISSMWDMPAPEL</sequence>
<keyword evidence="1" id="KW-0805">Transcription regulation</keyword>
<dbReference type="Gene3D" id="1.10.10.10">
    <property type="entry name" value="Winged helix-like DNA-binding domain superfamily/Winged helix DNA-binding domain"/>
    <property type="match status" value="1"/>
</dbReference>
<feature type="domain" description="HTH gntR-type" evidence="4">
    <location>
        <begin position="12"/>
        <end position="80"/>
    </location>
</feature>
<proteinExistence type="predicted"/>
<dbReference type="GO" id="GO:0003700">
    <property type="term" value="F:DNA-binding transcription factor activity"/>
    <property type="evidence" value="ECO:0007669"/>
    <property type="project" value="InterPro"/>
</dbReference>
<dbReference type="CDD" id="cd07377">
    <property type="entry name" value="WHTH_GntR"/>
    <property type="match status" value="1"/>
</dbReference>
<dbReference type="InterPro" id="IPR036390">
    <property type="entry name" value="WH_DNA-bd_sf"/>
</dbReference>
<dbReference type="PROSITE" id="PS50949">
    <property type="entry name" value="HTH_GNTR"/>
    <property type="match status" value="1"/>
</dbReference>
<evidence type="ECO:0000313" key="6">
    <source>
        <dbReference type="Proteomes" id="UP000532194"/>
    </source>
</evidence>
<dbReference type="EMBL" id="JAAIII010000005">
    <property type="protein sequence ID" value="NMM94515.1"/>
    <property type="molecule type" value="Genomic_DNA"/>
</dbReference>
<dbReference type="AlphaFoldDB" id="A0A7Y0HRW6"/>
<gene>
    <name evidence="5" type="ORF">G1C95_1702</name>
</gene>
<keyword evidence="6" id="KW-1185">Reference proteome</keyword>
<evidence type="ECO:0000256" key="3">
    <source>
        <dbReference type="ARBA" id="ARBA00023163"/>
    </source>
</evidence>
<name>A0A7Y0HRW6_9BIFI</name>
<dbReference type="PANTHER" id="PTHR38445">
    <property type="entry name" value="HTH-TYPE TRANSCRIPTIONAL REPRESSOR YTRA"/>
    <property type="match status" value="1"/>
</dbReference>
<keyword evidence="2" id="KW-0238">DNA-binding</keyword>
<dbReference type="Proteomes" id="UP000532194">
    <property type="component" value="Unassembled WGS sequence"/>
</dbReference>
<dbReference type="Pfam" id="PF00392">
    <property type="entry name" value="GntR"/>
    <property type="match status" value="1"/>
</dbReference>
<keyword evidence="3" id="KW-0804">Transcription</keyword>
<evidence type="ECO:0000256" key="1">
    <source>
        <dbReference type="ARBA" id="ARBA00023015"/>
    </source>
</evidence>
<dbReference type="InterPro" id="IPR000524">
    <property type="entry name" value="Tscrpt_reg_HTH_GntR"/>
</dbReference>
<dbReference type="GO" id="GO:0003677">
    <property type="term" value="F:DNA binding"/>
    <property type="evidence" value="ECO:0007669"/>
    <property type="project" value="UniProtKB-KW"/>
</dbReference>
<dbReference type="SUPFAM" id="SSF46785">
    <property type="entry name" value="Winged helix' DNA-binding domain"/>
    <property type="match status" value="1"/>
</dbReference>
<evidence type="ECO:0000259" key="4">
    <source>
        <dbReference type="PROSITE" id="PS50949"/>
    </source>
</evidence>
<dbReference type="InterPro" id="IPR036388">
    <property type="entry name" value="WH-like_DNA-bd_sf"/>
</dbReference>
<protein>
    <submittedName>
        <fullName evidence="5">GntR family transcriptional regulator</fullName>
    </submittedName>
</protein>
<comment type="caution">
    <text evidence="5">The sequence shown here is derived from an EMBL/GenBank/DDBJ whole genome shotgun (WGS) entry which is preliminary data.</text>
</comment>
<evidence type="ECO:0000256" key="2">
    <source>
        <dbReference type="ARBA" id="ARBA00023125"/>
    </source>
</evidence>
<evidence type="ECO:0000313" key="5">
    <source>
        <dbReference type="EMBL" id="NMM94515.1"/>
    </source>
</evidence>